<feature type="compositionally biased region" description="Low complexity" evidence="1">
    <location>
        <begin position="215"/>
        <end position="226"/>
    </location>
</feature>
<feature type="domain" description="Anti-sigma K factor RskA C-terminal" evidence="2">
    <location>
        <begin position="101"/>
        <end position="222"/>
    </location>
</feature>
<dbReference type="EMBL" id="CP098401">
    <property type="protein sequence ID" value="URW74651.1"/>
    <property type="molecule type" value="Genomic_DNA"/>
</dbReference>
<keyword evidence="4" id="KW-1185">Reference proteome</keyword>
<dbReference type="RefSeq" id="WP_250749340.1">
    <property type="nucleotide sequence ID" value="NZ_CP098401.1"/>
</dbReference>
<dbReference type="InterPro" id="IPR018764">
    <property type="entry name" value="RskA_C"/>
</dbReference>
<gene>
    <name evidence="3" type="ORF">M9980_08675</name>
</gene>
<dbReference type="Pfam" id="PF10099">
    <property type="entry name" value="RskA_C"/>
    <property type="match status" value="1"/>
</dbReference>
<feature type="region of interest" description="Disordered" evidence="1">
    <location>
        <begin position="215"/>
        <end position="235"/>
    </location>
</feature>
<evidence type="ECO:0000259" key="2">
    <source>
        <dbReference type="Pfam" id="PF10099"/>
    </source>
</evidence>
<accession>A0ABY4TQI1</accession>
<evidence type="ECO:0000256" key="1">
    <source>
        <dbReference type="SAM" id="MobiDB-lite"/>
    </source>
</evidence>
<name>A0ABY4TQI1_9SPHN</name>
<sequence>MPDGQGQDMDDPNIARDAMAGELALGVLEGEERAVALRRLLAEPDFARDVEDWQTRLAPMLDAIPAVEAPAGAWSAIAARIDGVASVAVARWRALALATSAVAACLAVALVWRPAAPLPPPPAPPEMLLAQLGADPAKPLVTAQYDATSGRLRVRTANMPAGEKAPELWVIGADATPRSLGFVPLEGPADYAIDAGLRRRLIDGVTIAVTLEPRSATPHAAPSSAPLGTARLTLV</sequence>
<proteinExistence type="predicted"/>
<protein>
    <submittedName>
        <fullName evidence="3">Anti-sigma factor</fullName>
    </submittedName>
</protein>
<evidence type="ECO:0000313" key="3">
    <source>
        <dbReference type="EMBL" id="URW74651.1"/>
    </source>
</evidence>
<evidence type="ECO:0000313" key="4">
    <source>
        <dbReference type="Proteomes" id="UP001055580"/>
    </source>
</evidence>
<reference evidence="3" key="1">
    <citation type="submission" date="2022-05" db="EMBL/GenBank/DDBJ databases">
        <title>Sphingomonas sp. strain RMG20 Genome sequencing and assembly.</title>
        <authorList>
            <person name="Kim I."/>
        </authorList>
    </citation>
    <scope>NUCLEOTIDE SEQUENCE</scope>
    <source>
        <strain evidence="3">RMG20</strain>
    </source>
</reference>
<dbReference type="Proteomes" id="UP001055580">
    <property type="component" value="Chromosome"/>
</dbReference>
<organism evidence="3 4">
    <name type="scientific">Sphingomonas donggukensis</name>
    <dbReference type="NCBI Taxonomy" id="2949093"/>
    <lineage>
        <taxon>Bacteria</taxon>
        <taxon>Pseudomonadati</taxon>
        <taxon>Pseudomonadota</taxon>
        <taxon>Alphaproteobacteria</taxon>
        <taxon>Sphingomonadales</taxon>
        <taxon>Sphingomonadaceae</taxon>
        <taxon>Sphingomonas</taxon>
    </lineage>
</organism>